<dbReference type="PANTHER" id="PTHR32182">
    <property type="entry name" value="DNA REPLICATION AND REPAIR PROTEIN RECF"/>
    <property type="match status" value="1"/>
</dbReference>
<dbReference type="AlphaFoldDB" id="A0A918JQ47"/>
<reference evidence="2" key="1">
    <citation type="journal article" date="2014" name="Int. J. Syst. Evol. Microbiol.">
        <title>Complete genome sequence of Corynebacterium casei LMG S-19264T (=DSM 44701T), isolated from a smear-ripened cheese.</title>
        <authorList>
            <consortium name="US DOE Joint Genome Institute (JGI-PGF)"/>
            <person name="Walter F."/>
            <person name="Albersmeier A."/>
            <person name="Kalinowski J."/>
            <person name="Ruckert C."/>
        </authorList>
    </citation>
    <scope>NUCLEOTIDE SEQUENCE</scope>
    <source>
        <strain evidence="2">KCTC 23732</strain>
    </source>
</reference>
<dbReference type="Pfam" id="PF13304">
    <property type="entry name" value="AAA_21"/>
    <property type="match status" value="1"/>
</dbReference>
<dbReference type="SMART" id="SM00382">
    <property type="entry name" value="AAA"/>
    <property type="match status" value="1"/>
</dbReference>
<dbReference type="Proteomes" id="UP000608345">
    <property type="component" value="Unassembled WGS sequence"/>
</dbReference>
<dbReference type="GO" id="GO:0016887">
    <property type="term" value="F:ATP hydrolysis activity"/>
    <property type="evidence" value="ECO:0007669"/>
    <property type="project" value="InterPro"/>
</dbReference>
<dbReference type="Pfam" id="PF13476">
    <property type="entry name" value="AAA_23"/>
    <property type="match status" value="1"/>
</dbReference>
<evidence type="ECO:0000313" key="3">
    <source>
        <dbReference type="Proteomes" id="UP000608345"/>
    </source>
</evidence>
<dbReference type="InterPro" id="IPR003593">
    <property type="entry name" value="AAA+_ATPase"/>
</dbReference>
<name>A0A918JQ47_9BURK</name>
<dbReference type="PANTHER" id="PTHR32182:SF23">
    <property type="entry name" value="ATP BINDING PROTEIN"/>
    <property type="match status" value="1"/>
</dbReference>
<dbReference type="Gene3D" id="3.40.50.300">
    <property type="entry name" value="P-loop containing nucleotide triphosphate hydrolases"/>
    <property type="match status" value="2"/>
</dbReference>
<dbReference type="GO" id="GO:0000731">
    <property type="term" value="P:DNA synthesis involved in DNA repair"/>
    <property type="evidence" value="ECO:0007669"/>
    <property type="project" value="TreeGrafter"/>
</dbReference>
<evidence type="ECO:0000259" key="1">
    <source>
        <dbReference type="SMART" id="SM00382"/>
    </source>
</evidence>
<dbReference type="GO" id="GO:0005524">
    <property type="term" value="F:ATP binding"/>
    <property type="evidence" value="ECO:0007669"/>
    <property type="project" value="UniProtKB-KW"/>
</dbReference>
<dbReference type="InterPro" id="IPR003959">
    <property type="entry name" value="ATPase_AAA_core"/>
</dbReference>
<dbReference type="SUPFAM" id="SSF52540">
    <property type="entry name" value="P-loop containing nucleoside triphosphate hydrolases"/>
    <property type="match status" value="1"/>
</dbReference>
<dbReference type="GO" id="GO:0006302">
    <property type="term" value="P:double-strand break repair"/>
    <property type="evidence" value="ECO:0007669"/>
    <property type="project" value="InterPro"/>
</dbReference>
<keyword evidence="2" id="KW-0547">Nucleotide-binding</keyword>
<sequence length="432" mass="48013">MKITQLKVQNFRCFEQATFDFSPGFNLYVGVNGSGKTSLLKAVAGSLATPLNGLGKKSVWLHTQEANTRLALIELNGRVRYEHCYPVRLEVTGEIGGQVRNWWMENNGPGNNQNQWEHTVFSALTDIAATIAQGGAGTLPIVVFYGAERQWKLTGVGADTAVRQQDSRLDGYTSWEDASLDMKGLETWIIAKSLERLEAVSNTGHTLSGQPLDELDLVNSALVEAVPGAKGLRYDMKYRRLVLDWENAEPTPFETLSDGQRGMVALVADIARRMCLLNPQLDDRVLKETPGIVLIDELDIHLHPAWQRRLPGLLKTVFPKIQFIAASHSPQIIGELTASEVWLMRDSQVLGNPERALGLSSGEVLEELMEGKARNVEVTSEIDAIRALLDEDDIVNAKKELERLRQKVGEIPLVLELQAAIQSLQWLEDEEK</sequence>
<dbReference type="RefSeq" id="WP_189386092.1">
    <property type="nucleotide sequence ID" value="NZ_BAABFY010000040.1"/>
</dbReference>
<dbReference type="InterPro" id="IPR027417">
    <property type="entry name" value="P-loop_NTPase"/>
</dbReference>
<dbReference type="InterPro" id="IPR038729">
    <property type="entry name" value="Rad50/SbcC_AAA"/>
</dbReference>
<reference evidence="2" key="2">
    <citation type="submission" date="2020-09" db="EMBL/GenBank/DDBJ databases">
        <authorList>
            <person name="Sun Q."/>
            <person name="Kim S."/>
        </authorList>
    </citation>
    <scope>NUCLEOTIDE SEQUENCE</scope>
    <source>
        <strain evidence="2">KCTC 23732</strain>
    </source>
</reference>
<comment type="caution">
    <text evidence="2">The sequence shown here is derived from an EMBL/GenBank/DDBJ whole genome shotgun (WGS) entry which is preliminary data.</text>
</comment>
<keyword evidence="2" id="KW-0067">ATP-binding</keyword>
<protein>
    <submittedName>
        <fullName evidence="2">ATP-binding protein</fullName>
    </submittedName>
</protein>
<dbReference type="EMBL" id="BMYS01000031">
    <property type="protein sequence ID" value="GGW96619.1"/>
    <property type="molecule type" value="Genomic_DNA"/>
</dbReference>
<accession>A0A918JQ47</accession>
<organism evidence="2 3">
    <name type="scientific">Advenella faeciporci</name>
    <dbReference type="NCBI Taxonomy" id="797535"/>
    <lineage>
        <taxon>Bacteria</taxon>
        <taxon>Pseudomonadati</taxon>
        <taxon>Pseudomonadota</taxon>
        <taxon>Betaproteobacteria</taxon>
        <taxon>Burkholderiales</taxon>
        <taxon>Alcaligenaceae</taxon>
    </lineage>
</organism>
<gene>
    <name evidence="2" type="ORF">GCM10011450_27680</name>
</gene>
<evidence type="ECO:0000313" key="2">
    <source>
        <dbReference type="EMBL" id="GGW96619.1"/>
    </source>
</evidence>
<feature type="domain" description="AAA+ ATPase" evidence="1">
    <location>
        <begin position="22"/>
        <end position="354"/>
    </location>
</feature>
<keyword evidence="3" id="KW-1185">Reference proteome</keyword>
<proteinExistence type="predicted"/>